<accession>A0A848KVF2</accession>
<keyword evidence="2 4" id="KW-0238">DNA-binding</keyword>
<protein>
    <submittedName>
        <fullName evidence="6">TetR/AcrR family transcriptional regulator</fullName>
    </submittedName>
</protein>
<keyword evidence="3" id="KW-0804">Transcription</keyword>
<comment type="caution">
    <text evidence="6">The sequence shown here is derived from an EMBL/GenBank/DDBJ whole genome shotgun (WGS) entry which is preliminary data.</text>
</comment>
<dbReference type="InterPro" id="IPR036271">
    <property type="entry name" value="Tet_transcr_reg_TetR-rel_C_sf"/>
</dbReference>
<dbReference type="GO" id="GO:0000976">
    <property type="term" value="F:transcription cis-regulatory region binding"/>
    <property type="evidence" value="ECO:0007669"/>
    <property type="project" value="TreeGrafter"/>
</dbReference>
<proteinExistence type="predicted"/>
<dbReference type="Proteomes" id="UP000550729">
    <property type="component" value="Unassembled WGS sequence"/>
</dbReference>
<dbReference type="RefSeq" id="WP_170194750.1">
    <property type="nucleotide sequence ID" value="NZ_JABBNB010000012.1"/>
</dbReference>
<evidence type="ECO:0000256" key="4">
    <source>
        <dbReference type="PROSITE-ProRule" id="PRU00335"/>
    </source>
</evidence>
<dbReference type="Gene3D" id="1.10.357.10">
    <property type="entry name" value="Tetracycline Repressor, domain 2"/>
    <property type="match status" value="1"/>
</dbReference>
<evidence type="ECO:0000256" key="2">
    <source>
        <dbReference type="ARBA" id="ARBA00023125"/>
    </source>
</evidence>
<dbReference type="InterPro" id="IPR041583">
    <property type="entry name" value="TetR_C_31"/>
</dbReference>
<dbReference type="PANTHER" id="PTHR30055">
    <property type="entry name" value="HTH-TYPE TRANSCRIPTIONAL REGULATOR RUTR"/>
    <property type="match status" value="1"/>
</dbReference>
<evidence type="ECO:0000259" key="5">
    <source>
        <dbReference type="PROSITE" id="PS50977"/>
    </source>
</evidence>
<evidence type="ECO:0000256" key="3">
    <source>
        <dbReference type="ARBA" id="ARBA00023163"/>
    </source>
</evidence>
<dbReference type="PANTHER" id="PTHR30055:SF234">
    <property type="entry name" value="HTH-TYPE TRANSCRIPTIONAL REGULATOR BETI"/>
    <property type="match status" value="1"/>
</dbReference>
<dbReference type="InterPro" id="IPR001647">
    <property type="entry name" value="HTH_TetR"/>
</dbReference>
<dbReference type="AlphaFoldDB" id="A0A848KVF2"/>
<feature type="DNA-binding region" description="H-T-H motif" evidence="4">
    <location>
        <begin position="30"/>
        <end position="49"/>
    </location>
</feature>
<gene>
    <name evidence="6" type="ORF">HH308_13605</name>
</gene>
<dbReference type="InterPro" id="IPR009057">
    <property type="entry name" value="Homeodomain-like_sf"/>
</dbReference>
<dbReference type="Pfam" id="PF17940">
    <property type="entry name" value="TetR_C_31"/>
    <property type="match status" value="1"/>
</dbReference>
<evidence type="ECO:0000313" key="6">
    <source>
        <dbReference type="EMBL" id="NMO02249.1"/>
    </source>
</evidence>
<dbReference type="EMBL" id="JABBNB010000012">
    <property type="protein sequence ID" value="NMO02249.1"/>
    <property type="molecule type" value="Genomic_DNA"/>
</dbReference>
<dbReference type="SUPFAM" id="SSF48498">
    <property type="entry name" value="Tetracyclin repressor-like, C-terminal domain"/>
    <property type="match status" value="1"/>
</dbReference>
<feature type="domain" description="HTH tetR-type" evidence="5">
    <location>
        <begin position="7"/>
        <end position="67"/>
    </location>
</feature>
<keyword evidence="7" id="KW-1185">Reference proteome</keyword>
<sequence length="201" mass="21808">MAHMRADDRRRLFIDAAAKVVAEEGVARATTRRITEVAGAPTASLHYVFEGKDALLRAVLEQGPIDGRLAGARFVPPGIGLSAGVEALMRGYLAWIVDDIGWQQAQFELMLWATRTPSARHLPGQVYRSYLDHTVELLSAAAGEQRHAVDLSTLASQMLAALDGLTLQAIAGQRSDLPTMVDRAIENLCCWLASSERESIG</sequence>
<evidence type="ECO:0000256" key="1">
    <source>
        <dbReference type="ARBA" id="ARBA00023015"/>
    </source>
</evidence>
<dbReference type="SUPFAM" id="SSF46689">
    <property type="entry name" value="Homeodomain-like"/>
    <property type="match status" value="1"/>
</dbReference>
<dbReference type="Pfam" id="PF00440">
    <property type="entry name" value="TetR_N"/>
    <property type="match status" value="1"/>
</dbReference>
<dbReference type="GO" id="GO:0003700">
    <property type="term" value="F:DNA-binding transcription factor activity"/>
    <property type="evidence" value="ECO:0007669"/>
    <property type="project" value="TreeGrafter"/>
</dbReference>
<organism evidence="6 7">
    <name type="scientific">Gordonia asplenii</name>
    <dbReference type="NCBI Taxonomy" id="2725283"/>
    <lineage>
        <taxon>Bacteria</taxon>
        <taxon>Bacillati</taxon>
        <taxon>Actinomycetota</taxon>
        <taxon>Actinomycetes</taxon>
        <taxon>Mycobacteriales</taxon>
        <taxon>Gordoniaceae</taxon>
        <taxon>Gordonia</taxon>
    </lineage>
</organism>
<dbReference type="PROSITE" id="PS50977">
    <property type="entry name" value="HTH_TETR_2"/>
    <property type="match status" value="1"/>
</dbReference>
<keyword evidence="1" id="KW-0805">Transcription regulation</keyword>
<evidence type="ECO:0000313" key="7">
    <source>
        <dbReference type="Proteomes" id="UP000550729"/>
    </source>
</evidence>
<reference evidence="6 7" key="1">
    <citation type="submission" date="2020-04" db="EMBL/GenBank/DDBJ databases">
        <title>Gordonia sp. nov. TBRC 11910.</title>
        <authorList>
            <person name="Suriyachadkun C."/>
        </authorList>
    </citation>
    <scope>NUCLEOTIDE SEQUENCE [LARGE SCALE GENOMIC DNA]</scope>
    <source>
        <strain evidence="6 7">TBRC 11910</strain>
    </source>
</reference>
<name>A0A848KVF2_9ACTN</name>
<dbReference type="InterPro" id="IPR050109">
    <property type="entry name" value="HTH-type_TetR-like_transc_reg"/>
</dbReference>